<gene>
    <name evidence="7" type="ORF">DWV00_17165</name>
</gene>
<dbReference type="InterPro" id="IPR036804">
    <property type="entry name" value="CheR_N_sf"/>
</dbReference>
<dbReference type="Gene3D" id="1.10.155.10">
    <property type="entry name" value="Chemotaxis receptor methyltransferase CheR, N-terminal domain"/>
    <property type="match status" value="1"/>
</dbReference>
<accession>A0A3D8JWY2</accession>
<comment type="catalytic activity">
    <reaction evidence="1">
        <text>L-glutamyl-[protein] + S-adenosyl-L-methionine = [protein]-L-glutamate 5-O-methyl ester + S-adenosyl-L-homocysteine</text>
        <dbReference type="Rhea" id="RHEA:24452"/>
        <dbReference type="Rhea" id="RHEA-COMP:10208"/>
        <dbReference type="Rhea" id="RHEA-COMP:10311"/>
        <dbReference type="ChEBI" id="CHEBI:29973"/>
        <dbReference type="ChEBI" id="CHEBI:57856"/>
        <dbReference type="ChEBI" id="CHEBI:59789"/>
        <dbReference type="ChEBI" id="CHEBI:82795"/>
        <dbReference type="EC" id="2.1.1.80"/>
    </reaction>
</comment>
<keyword evidence="5" id="KW-0949">S-adenosyl-L-methionine</keyword>
<evidence type="ECO:0000256" key="4">
    <source>
        <dbReference type="ARBA" id="ARBA00022679"/>
    </source>
</evidence>
<comment type="caution">
    <text evidence="7">The sequence shown here is derived from an EMBL/GenBank/DDBJ whole genome shotgun (WGS) entry which is preliminary data.</text>
</comment>
<dbReference type="PANTHER" id="PTHR24422">
    <property type="entry name" value="CHEMOTAXIS PROTEIN METHYLTRANSFERASE"/>
    <property type="match status" value="1"/>
</dbReference>
<evidence type="ECO:0000259" key="6">
    <source>
        <dbReference type="PROSITE" id="PS50123"/>
    </source>
</evidence>
<dbReference type="GO" id="GO:0008983">
    <property type="term" value="F:protein-glutamate O-methyltransferase activity"/>
    <property type="evidence" value="ECO:0007669"/>
    <property type="project" value="UniProtKB-EC"/>
</dbReference>
<dbReference type="InterPro" id="IPR000780">
    <property type="entry name" value="CheR_MeTrfase"/>
</dbReference>
<evidence type="ECO:0000256" key="1">
    <source>
        <dbReference type="ARBA" id="ARBA00001541"/>
    </source>
</evidence>
<name>A0A3D8JWY2_9BURK</name>
<reference evidence="7 8" key="1">
    <citation type="submission" date="2018-08" db="EMBL/GenBank/DDBJ databases">
        <title>Paraburkholderia sp. DHOM06 isolated from forest soil.</title>
        <authorList>
            <person name="Gao Z.-H."/>
            <person name="Qiu L.-H."/>
        </authorList>
    </citation>
    <scope>NUCLEOTIDE SEQUENCE [LARGE SCALE GENOMIC DNA]</scope>
    <source>
        <strain evidence="7 8">DHOM06</strain>
    </source>
</reference>
<dbReference type="InterPro" id="IPR022642">
    <property type="entry name" value="CheR_C"/>
</dbReference>
<dbReference type="InterPro" id="IPR022641">
    <property type="entry name" value="CheR_N"/>
</dbReference>
<evidence type="ECO:0000256" key="5">
    <source>
        <dbReference type="ARBA" id="ARBA00022691"/>
    </source>
</evidence>
<dbReference type="PROSITE" id="PS50123">
    <property type="entry name" value="CHER"/>
    <property type="match status" value="1"/>
</dbReference>
<dbReference type="PRINTS" id="PR00996">
    <property type="entry name" value="CHERMTFRASE"/>
</dbReference>
<keyword evidence="4 7" id="KW-0808">Transferase</keyword>
<dbReference type="EC" id="2.1.1.80" evidence="2"/>
<dbReference type="PANTHER" id="PTHR24422:SF26">
    <property type="entry name" value="CHEMOTAXIS PROTEIN METHYLTRANSFERASE"/>
    <property type="match status" value="1"/>
</dbReference>
<dbReference type="AlphaFoldDB" id="A0A3D8JWY2"/>
<dbReference type="SUPFAM" id="SSF47757">
    <property type="entry name" value="Chemotaxis receptor methyltransferase CheR, N-terminal domain"/>
    <property type="match status" value="1"/>
</dbReference>
<dbReference type="RefSeq" id="WP_115534795.1">
    <property type="nucleotide sequence ID" value="NZ_QRGA01000009.1"/>
</dbReference>
<dbReference type="OrthoDB" id="9816309at2"/>
<dbReference type="InterPro" id="IPR029063">
    <property type="entry name" value="SAM-dependent_MTases_sf"/>
</dbReference>
<keyword evidence="8" id="KW-1185">Reference proteome</keyword>
<dbReference type="GO" id="GO:0032259">
    <property type="term" value="P:methylation"/>
    <property type="evidence" value="ECO:0007669"/>
    <property type="project" value="UniProtKB-KW"/>
</dbReference>
<dbReference type="EMBL" id="QRGA01000009">
    <property type="protein sequence ID" value="RDU97607.1"/>
    <property type="molecule type" value="Genomic_DNA"/>
</dbReference>
<evidence type="ECO:0000313" key="7">
    <source>
        <dbReference type="EMBL" id="RDU97607.1"/>
    </source>
</evidence>
<dbReference type="SUPFAM" id="SSF53335">
    <property type="entry name" value="S-adenosyl-L-methionine-dependent methyltransferases"/>
    <property type="match status" value="1"/>
</dbReference>
<dbReference type="Gene3D" id="3.40.50.150">
    <property type="entry name" value="Vaccinia Virus protein VP39"/>
    <property type="match status" value="1"/>
</dbReference>
<dbReference type="Pfam" id="PF01739">
    <property type="entry name" value="CheR"/>
    <property type="match status" value="1"/>
</dbReference>
<protein>
    <recommendedName>
        <fullName evidence="2">protein-glutamate O-methyltransferase</fullName>
        <ecNumber evidence="2">2.1.1.80</ecNumber>
    </recommendedName>
</protein>
<evidence type="ECO:0000256" key="2">
    <source>
        <dbReference type="ARBA" id="ARBA00012534"/>
    </source>
</evidence>
<proteinExistence type="predicted"/>
<evidence type="ECO:0000313" key="8">
    <source>
        <dbReference type="Proteomes" id="UP000256838"/>
    </source>
</evidence>
<dbReference type="Pfam" id="PF03705">
    <property type="entry name" value="CheR_N"/>
    <property type="match status" value="1"/>
</dbReference>
<dbReference type="Proteomes" id="UP000256838">
    <property type="component" value="Unassembled WGS sequence"/>
</dbReference>
<feature type="domain" description="CheR-type methyltransferase" evidence="6">
    <location>
        <begin position="19"/>
        <end position="274"/>
    </location>
</feature>
<evidence type="ECO:0000256" key="3">
    <source>
        <dbReference type="ARBA" id="ARBA00022603"/>
    </source>
</evidence>
<sequence length="280" mass="31869">MDIDHEADPATRTALFEHVYRHTGIVMNERKWPMLAGRLRRRLHALALPGYPAYLRLLEERPQEIDDFIDLVTTNETSFFRTPRVWEYVAHDFLPHWHRRNAGAVLRIWSAASSSGEEAYSAAMTCEEFRSVHPAFRYSIVATDISDEILGKASRGIFQGRNIEALKASRPAFVEKYFSLGTDGYSVSAALRARVAFRKINLHQAVRAIEDVDLAMLRNVLIYFDSTGQEQVLENVRRAMKLDAVLVVGESESLSRLKTGFRFEQPLIYRNGKVAHDSGA</sequence>
<dbReference type="SMART" id="SM00138">
    <property type="entry name" value="MeTrc"/>
    <property type="match status" value="1"/>
</dbReference>
<keyword evidence="3 7" id="KW-0489">Methyltransferase</keyword>
<dbReference type="InterPro" id="IPR050903">
    <property type="entry name" value="Bact_Chemotaxis_MeTrfase"/>
</dbReference>
<organism evidence="7 8">
    <name type="scientific">Trinickia dinghuensis</name>
    <dbReference type="NCBI Taxonomy" id="2291023"/>
    <lineage>
        <taxon>Bacteria</taxon>
        <taxon>Pseudomonadati</taxon>
        <taxon>Pseudomonadota</taxon>
        <taxon>Betaproteobacteria</taxon>
        <taxon>Burkholderiales</taxon>
        <taxon>Burkholderiaceae</taxon>
        <taxon>Trinickia</taxon>
    </lineage>
</organism>